<accession>A0A2W2BH80</accession>
<dbReference type="OrthoDB" id="955509at2"/>
<proteinExistence type="predicted"/>
<name>A0A2W2BH80_9BACT</name>
<dbReference type="GO" id="GO:0033104">
    <property type="term" value="C:type VI protein secretion system complex"/>
    <property type="evidence" value="ECO:0007669"/>
    <property type="project" value="InterPro"/>
</dbReference>
<dbReference type="Proteomes" id="UP000248745">
    <property type="component" value="Unassembled WGS sequence"/>
</dbReference>
<dbReference type="RefSeq" id="WP_110998880.1">
    <property type="nucleotide sequence ID" value="NZ_QKTW01000016.1"/>
</dbReference>
<organism evidence="1 2">
    <name type="scientific">Taibaiella soli</name>
    <dbReference type="NCBI Taxonomy" id="1649169"/>
    <lineage>
        <taxon>Bacteria</taxon>
        <taxon>Pseudomonadati</taxon>
        <taxon>Bacteroidota</taxon>
        <taxon>Chitinophagia</taxon>
        <taxon>Chitinophagales</taxon>
        <taxon>Chitinophagaceae</taxon>
        <taxon>Taibaiella</taxon>
    </lineage>
</organism>
<dbReference type="EMBL" id="QKTW01000016">
    <property type="protein sequence ID" value="PZF72846.1"/>
    <property type="molecule type" value="Genomic_DNA"/>
</dbReference>
<protein>
    <recommendedName>
        <fullName evidence="3">Type VI secretion system needle protein Hcp</fullName>
    </recommendedName>
</protein>
<evidence type="ECO:0000313" key="1">
    <source>
        <dbReference type="EMBL" id="PZF72846.1"/>
    </source>
</evidence>
<gene>
    <name evidence="1" type="ORF">DN068_10555</name>
</gene>
<evidence type="ECO:0008006" key="3">
    <source>
        <dbReference type="Google" id="ProtNLM"/>
    </source>
</evidence>
<sequence>MSSFNAELIIDGQVYRLRHCSFECRQNINDDGRPKSAVLGGIVSLILENPAPKEILQWVANPNDRKDGEVRFYEVNSSVGTHQVLEFTEAFCVHFCNTFDGEQHQSGALISSFVISARTLSLNGVSTQQ</sequence>
<keyword evidence="2" id="KW-1185">Reference proteome</keyword>
<dbReference type="AlphaFoldDB" id="A0A2W2BH80"/>
<dbReference type="Pfam" id="PF17642">
    <property type="entry name" value="TssD"/>
    <property type="match status" value="1"/>
</dbReference>
<reference evidence="1 2" key="1">
    <citation type="submission" date="2018-06" db="EMBL/GenBank/DDBJ databases">
        <title>Mucibacter soli gen. nov., sp. nov., a new member of the family Chitinophagaceae producing mucin.</title>
        <authorList>
            <person name="Kim M.-K."/>
            <person name="Park S."/>
            <person name="Kim T.-S."/>
            <person name="Joung Y."/>
            <person name="Han J.-H."/>
            <person name="Kim S.B."/>
        </authorList>
    </citation>
    <scope>NUCLEOTIDE SEQUENCE [LARGE SCALE GENOMIC DNA]</scope>
    <source>
        <strain evidence="1 2">R1-15</strain>
    </source>
</reference>
<evidence type="ECO:0000313" key="2">
    <source>
        <dbReference type="Proteomes" id="UP000248745"/>
    </source>
</evidence>
<dbReference type="InterPro" id="IPR041408">
    <property type="entry name" value="Hcp_Tssd"/>
</dbReference>
<comment type="caution">
    <text evidence="1">The sequence shown here is derived from an EMBL/GenBank/DDBJ whole genome shotgun (WGS) entry which is preliminary data.</text>
</comment>